<keyword evidence="2 9" id="KW-0028">Amino-acid biosynthesis</keyword>
<evidence type="ECO:0000259" key="10">
    <source>
        <dbReference type="Pfam" id="PF00591"/>
    </source>
</evidence>
<dbReference type="STRING" id="471856.Jden_1444"/>
<feature type="binding site" evidence="9">
    <location>
        <position position="173"/>
    </location>
    <ligand>
        <name>anthranilate</name>
        <dbReference type="ChEBI" id="CHEBI:16567"/>
        <label>2</label>
    </ligand>
</feature>
<feature type="binding site" evidence="9">
    <location>
        <position position="232"/>
    </location>
    <ligand>
        <name>Mg(2+)</name>
        <dbReference type="ChEBI" id="CHEBI:18420"/>
        <label>2</label>
    </ligand>
</feature>
<sequence>MTQTRTWPDTTAALIAGNDLTVADAQWAMAQVMSGTASPVQLAGFLVALRAKGETVNEMLGLSQAMLDNAVPYPDLEHSQQAVDIVGTGGDRLHTVNISTMAAVVIASSGVPVVKHGNRASSSSSGSADVLEALGLPLDHTPAEVARIGREVGMTFCFAQTFHPSMRHAAVARRELGFATAFNFLGPITNPGRPRAAAVGVADAAMAPITAGVFASRGTQALVFRGAHGLDELAALGPTDMWDVRDGKVTHSVLDPVKELGLEPITVDDIRGGTAAENADVAARIFSGELHGAIRDTVIANAAAGLVADGTRTGDGALVDRLTVGMRIARDAIDSGATQQLIDTWRRVAAAPDHGTSIV</sequence>
<feature type="binding site" evidence="9">
    <location>
        <begin position="90"/>
        <end position="91"/>
    </location>
    <ligand>
        <name>5-phospho-alpha-D-ribose 1-diphosphate</name>
        <dbReference type="ChEBI" id="CHEBI:58017"/>
    </ligand>
</feature>
<feature type="binding site" evidence="9">
    <location>
        <position position="87"/>
    </location>
    <ligand>
        <name>5-phospho-alpha-D-ribose 1-diphosphate</name>
        <dbReference type="ChEBI" id="CHEBI:58017"/>
    </ligand>
</feature>
<protein>
    <recommendedName>
        <fullName evidence="9">Anthranilate phosphoribosyltransferase</fullName>
        <ecNumber evidence="9">2.4.2.18</ecNumber>
    </recommendedName>
</protein>
<evidence type="ECO:0000313" key="12">
    <source>
        <dbReference type="EMBL" id="ACV09094.1"/>
    </source>
</evidence>
<comment type="pathway">
    <text evidence="1 9">Amino-acid biosynthesis; L-tryptophan biosynthesis; L-tryptophan from chorismate: step 2/5.</text>
</comment>
<dbReference type="eggNOG" id="COG0547">
    <property type="taxonomic scope" value="Bacteria"/>
</dbReference>
<keyword evidence="3 9" id="KW-0328">Glycosyltransferase</keyword>
<keyword evidence="13" id="KW-1185">Reference proteome</keyword>
<dbReference type="Pfam" id="PF00591">
    <property type="entry name" value="Glycos_transf_3"/>
    <property type="match status" value="1"/>
</dbReference>
<dbReference type="FunFam" id="3.40.1030.10:FF:000002">
    <property type="entry name" value="Anthranilate phosphoribosyltransferase"/>
    <property type="match status" value="1"/>
</dbReference>
<evidence type="ECO:0000256" key="3">
    <source>
        <dbReference type="ARBA" id="ARBA00022676"/>
    </source>
</evidence>
<dbReference type="Gene3D" id="1.20.970.10">
    <property type="entry name" value="Transferase, Pyrimidine Nucleoside Phosphorylase, Chain C"/>
    <property type="match status" value="1"/>
</dbReference>
<dbReference type="InterPro" id="IPR036320">
    <property type="entry name" value="Glycosyl_Trfase_fam3_N_dom_sf"/>
</dbReference>
<keyword evidence="5 9" id="KW-0822">Tryptophan biosynthesis</keyword>
<dbReference type="InterPro" id="IPR017459">
    <property type="entry name" value="Glycosyl_Trfase_fam3_N_dom"/>
</dbReference>
<comment type="catalytic activity">
    <reaction evidence="7 9">
        <text>N-(5-phospho-beta-D-ribosyl)anthranilate + diphosphate = 5-phospho-alpha-D-ribose 1-diphosphate + anthranilate</text>
        <dbReference type="Rhea" id="RHEA:11768"/>
        <dbReference type="ChEBI" id="CHEBI:16567"/>
        <dbReference type="ChEBI" id="CHEBI:18277"/>
        <dbReference type="ChEBI" id="CHEBI:33019"/>
        <dbReference type="ChEBI" id="CHEBI:58017"/>
        <dbReference type="EC" id="2.4.2.18"/>
    </reaction>
</comment>
<dbReference type="Pfam" id="PF02885">
    <property type="entry name" value="Glycos_trans_3N"/>
    <property type="match status" value="1"/>
</dbReference>
<dbReference type="RefSeq" id="WP_015771722.1">
    <property type="nucleotide sequence ID" value="NC_013174.1"/>
</dbReference>
<feature type="binding site" evidence="9">
    <location>
        <position position="127"/>
    </location>
    <ligand>
        <name>5-phospho-alpha-D-ribose 1-diphosphate</name>
        <dbReference type="ChEBI" id="CHEBI:58017"/>
    </ligand>
</feature>
<dbReference type="InterPro" id="IPR000312">
    <property type="entry name" value="Glycosyl_Trfase_fam3"/>
</dbReference>
<dbReference type="SUPFAM" id="SSF52418">
    <property type="entry name" value="Nucleoside phosphorylase/phosphoribosyltransferase catalytic domain"/>
    <property type="match status" value="1"/>
</dbReference>
<comment type="similarity">
    <text evidence="8">In the C-terminal section; belongs to the anthranilate phosphoribosyltransferase family.</text>
</comment>
<proteinExistence type="inferred from homology"/>
<evidence type="ECO:0000256" key="5">
    <source>
        <dbReference type="ARBA" id="ARBA00022822"/>
    </source>
</evidence>
<dbReference type="Gene3D" id="3.40.1030.10">
    <property type="entry name" value="Nucleoside phosphorylase/phosphoribosyltransferase catalytic domain"/>
    <property type="match status" value="1"/>
</dbReference>
<dbReference type="HOGENOM" id="CLU_034315_4_1_11"/>
<dbReference type="EMBL" id="CP001706">
    <property type="protein sequence ID" value="ACV09094.1"/>
    <property type="molecule type" value="Genomic_DNA"/>
</dbReference>
<dbReference type="PANTHER" id="PTHR43285:SF2">
    <property type="entry name" value="ANTHRANILATE PHOSPHORIBOSYLTRANSFERASE"/>
    <property type="match status" value="1"/>
</dbReference>
<reference evidence="12 13" key="1">
    <citation type="journal article" date="2009" name="Stand. Genomic Sci.">
        <title>Complete genome sequence of Jonesia denitrificans type strain (Prevot 55134).</title>
        <authorList>
            <person name="Pukall R."/>
            <person name="Gehrich-Schroter G."/>
            <person name="Lapidus A."/>
            <person name="Nolan M."/>
            <person name="Glavina Del Rio T."/>
            <person name="Lucas S."/>
            <person name="Chen F."/>
            <person name="Tice H."/>
            <person name="Pitluck S."/>
            <person name="Cheng J.F."/>
            <person name="Copeland A."/>
            <person name="Saunders E."/>
            <person name="Brettin T."/>
            <person name="Detter J.C."/>
            <person name="Bruce D."/>
            <person name="Goodwin L."/>
            <person name="Pati A."/>
            <person name="Ivanova N."/>
            <person name="Mavromatis K."/>
            <person name="Ovchinnikova G."/>
            <person name="Chen A."/>
            <person name="Palaniappan K."/>
            <person name="Land M."/>
            <person name="Hauser L."/>
            <person name="Chang Y.J."/>
            <person name="Jeffries C.D."/>
            <person name="Chain P."/>
            <person name="Goker M."/>
            <person name="Bristow J."/>
            <person name="Eisen J.A."/>
            <person name="Markowitz V."/>
            <person name="Hugenholtz P."/>
            <person name="Kyrpides N.C."/>
            <person name="Klenk H.P."/>
            <person name="Han C."/>
        </authorList>
    </citation>
    <scope>NUCLEOTIDE SEQUENCE [LARGE SCALE GENOMIC DNA]</scope>
    <source>
        <strain evidence="13">ATCC 14870 / DSM 20603 / BCRC 15368 / CIP 55.134 / JCM 11481 / NBRC 15587 / NCTC 10816 / Prevot 55134</strain>
    </source>
</reference>
<dbReference type="GO" id="GO:0005829">
    <property type="term" value="C:cytosol"/>
    <property type="evidence" value="ECO:0007669"/>
    <property type="project" value="TreeGrafter"/>
</dbReference>
<keyword evidence="4 9" id="KW-0808">Transferase</keyword>
<evidence type="ECO:0000256" key="1">
    <source>
        <dbReference type="ARBA" id="ARBA00004907"/>
    </source>
</evidence>
<comment type="similarity">
    <text evidence="9">Belongs to the anthranilate phosphoribosyltransferase family.</text>
</comment>
<dbReference type="HAMAP" id="MF_00211">
    <property type="entry name" value="TrpD"/>
    <property type="match status" value="1"/>
</dbReference>
<feature type="binding site" evidence="9">
    <location>
        <position position="118"/>
    </location>
    <ligand>
        <name>anthranilate</name>
        <dbReference type="ChEBI" id="CHEBI:16567"/>
        <label>1</label>
    </ligand>
</feature>
<feature type="binding site" evidence="9">
    <location>
        <position position="99"/>
    </location>
    <ligand>
        <name>Mg(2+)</name>
        <dbReference type="ChEBI" id="CHEBI:18420"/>
        <label>1</label>
    </ligand>
</feature>
<feature type="binding site" evidence="9">
    <location>
        <begin position="97"/>
        <end position="100"/>
    </location>
    <ligand>
        <name>5-phospho-alpha-D-ribose 1-diphosphate</name>
        <dbReference type="ChEBI" id="CHEBI:58017"/>
    </ligand>
</feature>
<keyword evidence="9" id="KW-0479">Metal-binding</keyword>
<feature type="binding site" evidence="9">
    <location>
        <position position="95"/>
    </location>
    <ligand>
        <name>5-phospho-alpha-D-ribose 1-diphosphate</name>
        <dbReference type="ChEBI" id="CHEBI:58017"/>
    </ligand>
</feature>
<dbReference type="UniPathway" id="UPA00035">
    <property type="reaction ID" value="UER00041"/>
</dbReference>
<dbReference type="GO" id="GO:0004048">
    <property type="term" value="F:anthranilate phosphoribosyltransferase activity"/>
    <property type="evidence" value="ECO:0007669"/>
    <property type="project" value="UniProtKB-UniRule"/>
</dbReference>
<dbReference type="KEGG" id="jde:Jden_1444"/>
<dbReference type="Proteomes" id="UP000000628">
    <property type="component" value="Chromosome"/>
</dbReference>
<feature type="binding site" evidence="9">
    <location>
        <position position="87"/>
    </location>
    <ligand>
        <name>anthranilate</name>
        <dbReference type="ChEBI" id="CHEBI:16567"/>
        <label>1</label>
    </ligand>
</feature>
<feature type="binding site" evidence="9">
    <location>
        <begin position="115"/>
        <end position="123"/>
    </location>
    <ligand>
        <name>5-phospho-alpha-D-ribose 1-diphosphate</name>
        <dbReference type="ChEBI" id="CHEBI:58017"/>
    </ligand>
</feature>
<evidence type="ECO:0000256" key="9">
    <source>
        <dbReference type="HAMAP-Rule" id="MF_00211"/>
    </source>
</evidence>
<feature type="domain" description="Glycosyl transferase family 3" evidence="10">
    <location>
        <begin position="80"/>
        <end position="338"/>
    </location>
</feature>
<dbReference type="GO" id="GO:0000287">
    <property type="term" value="F:magnesium ion binding"/>
    <property type="evidence" value="ECO:0007669"/>
    <property type="project" value="UniProtKB-UniRule"/>
</dbReference>
<keyword evidence="6 9" id="KW-0057">Aromatic amino acid biosynthesis</keyword>
<dbReference type="SUPFAM" id="SSF47648">
    <property type="entry name" value="Nucleoside phosphorylase/phosphoribosyltransferase N-terminal domain"/>
    <property type="match status" value="1"/>
</dbReference>
<dbReference type="GO" id="GO:0000162">
    <property type="term" value="P:L-tryptophan biosynthetic process"/>
    <property type="evidence" value="ECO:0007669"/>
    <property type="project" value="UniProtKB-UniRule"/>
</dbReference>
<evidence type="ECO:0000256" key="2">
    <source>
        <dbReference type="ARBA" id="ARBA00022605"/>
    </source>
</evidence>
<dbReference type="NCBIfam" id="TIGR01245">
    <property type="entry name" value="trpD"/>
    <property type="match status" value="1"/>
</dbReference>
<keyword evidence="9" id="KW-0460">Magnesium</keyword>
<evidence type="ECO:0000256" key="8">
    <source>
        <dbReference type="ARBA" id="ARBA00061188"/>
    </source>
</evidence>
<accession>C7R4N7</accession>
<evidence type="ECO:0000256" key="4">
    <source>
        <dbReference type="ARBA" id="ARBA00022679"/>
    </source>
</evidence>
<name>C7R4N7_JONDD</name>
<comment type="function">
    <text evidence="9">Catalyzes the transfer of the phosphoribosyl group of 5-phosphorylribose-1-pyrophosphate (PRPP) to anthranilate to yield N-(5'-phosphoribosyl)-anthranilate (PRA).</text>
</comment>
<evidence type="ECO:0000256" key="7">
    <source>
        <dbReference type="ARBA" id="ARBA00052328"/>
    </source>
</evidence>
<dbReference type="EC" id="2.4.2.18" evidence="9"/>
<comment type="caution">
    <text evidence="9">Lacks conserved residue(s) required for the propagation of feature annotation.</text>
</comment>
<dbReference type="AlphaFoldDB" id="C7R4N7"/>
<comment type="cofactor">
    <cofactor evidence="9">
        <name>Mg(2+)</name>
        <dbReference type="ChEBI" id="CHEBI:18420"/>
    </cofactor>
    <text evidence="9">Binds 2 magnesium ions per monomer.</text>
</comment>
<dbReference type="InterPro" id="IPR005940">
    <property type="entry name" value="Anthranilate_Pribosyl_Tfrase"/>
</dbReference>
<evidence type="ECO:0000313" key="13">
    <source>
        <dbReference type="Proteomes" id="UP000000628"/>
    </source>
</evidence>
<organism evidence="12 13">
    <name type="scientific">Jonesia denitrificans (strain ATCC 14870 / DSM 20603 / BCRC 15368 / CIP 55.134 / JCM 11481 / NBRC 15587 / NCTC 10816 / Prevot 55134)</name>
    <name type="common">Listeria denitrificans</name>
    <dbReference type="NCBI Taxonomy" id="471856"/>
    <lineage>
        <taxon>Bacteria</taxon>
        <taxon>Bacillati</taxon>
        <taxon>Actinomycetota</taxon>
        <taxon>Actinomycetes</taxon>
        <taxon>Micrococcales</taxon>
        <taxon>Jonesiaceae</taxon>
        <taxon>Jonesia</taxon>
    </lineage>
</organism>
<dbReference type="InterPro" id="IPR035902">
    <property type="entry name" value="Nuc_phospho_transferase"/>
</dbReference>
<feature type="binding site" evidence="9">
    <location>
        <position position="232"/>
    </location>
    <ligand>
        <name>Mg(2+)</name>
        <dbReference type="ChEBI" id="CHEBI:18420"/>
        <label>1</label>
    </ligand>
</feature>
<comment type="subunit">
    <text evidence="9">Homodimer.</text>
</comment>
<gene>
    <name evidence="9" type="primary">trpD</name>
    <name evidence="12" type="ordered locus">Jden_1444</name>
</gene>
<feature type="domain" description="Glycosyl transferase family 3 N-terminal" evidence="11">
    <location>
        <begin position="11"/>
        <end position="70"/>
    </location>
</feature>
<evidence type="ECO:0000259" key="11">
    <source>
        <dbReference type="Pfam" id="PF02885"/>
    </source>
</evidence>
<feature type="binding site" evidence="9">
    <location>
        <position position="231"/>
    </location>
    <ligand>
        <name>Mg(2+)</name>
        <dbReference type="ChEBI" id="CHEBI:18420"/>
        <label>2</label>
    </ligand>
</feature>
<dbReference type="PANTHER" id="PTHR43285">
    <property type="entry name" value="ANTHRANILATE PHOSPHORIBOSYLTRANSFERASE"/>
    <property type="match status" value="1"/>
</dbReference>
<dbReference type="OrthoDB" id="9806430at2"/>
<evidence type="ECO:0000256" key="6">
    <source>
        <dbReference type="ARBA" id="ARBA00023141"/>
    </source>
</evidence>